<feature type="chain" id="PRO_5027950236" evidence="2">
    <location>
        <begin position="22"/>
        <end position="159"/>
    </location>
</feature>
<organism evidence="3 4">
    <name type="scientific">Meloidogyne enterolobii</name>
    <name type="common">Root-knot nematode worm</name>
    <name type="synonym">Meloidogyne mayaguensis</name>
    <dbReference type="NCBI Taxonomy" id="390850"/>
    <lineage>
        <taxon>Eukaryota</taxon>
        <taxon>Metazoa</taxon>
        <taxon>Ecdysozoa</taxon>
        <taxon>Nematoda</taxon>
        <taxon>Chromadorea</taxon>
        <taxon>Rhabditida</taxon>
        <taxon>Tylenchina</taxon>
        <taxon>Tylenchomorpha</taxon>
        <taxon>Tylenchoidea</taxon>
        <taxon>Meloidogynidae</taxon>
        <taxon>Meloidogyninae</taxon>
        <taxon>Meloidogyne</taxon>
    </lineage>
</organism>
<reference evidence="3 4" key="1">
    <citation type="submission" date="2020-08" db="EMBL/GenBank/DDBJ databases">
        <authorList>
            <person name="Koutsovoulos G."/>
            <person name="Danchin GJ E."/>
        </authorList>
    </citation>
    <scope>NUCLEOTIDE SEQUENCE [LARGE SCALE GENOMIC DNA]</scope>
</reference>
<comment type="caution">
    <text evidence="3">The sequence shown here is derived from an EMBL/GenBank/DDBJ whole genome shotgun (WGS) entry which is preliminary data.</text>
</comment>
<proteinExistence type="predicted"/>
<dbReference type="AlphaFoldDB" id="A0A6V7VIV5"/>
<sequence>MFIFIYIFILFLLLQVKIVNGRQRRDLPLSMDKEMLPPQYFDEEAPTCLAEREPCGFYSFSLDGKAPLKWIKSWCRCSYKHECVYERTDMRMRVYRQTCVSKSEISDNDEKIIEGYQRIEEEEEENKSKNSPKHHHHHHHHRKNRRHLHKLHHLKSSIY</sequence>
<evidence type="ECO:0000313" key="3">
    <source>
        <dbReference type="EMBL" id="CAD2174896.1"/>
    </source>
</evidence>
<feature type="region of interest" description="Disordered" evidence="1">
    <location>
        <begin position="120"/>
        <end position="149"/>
    </location>
</feature>
<dbReference type="Proteomes" id="UP000580250">
    <property type="component" value="Unassembled WGS sequence"/>
</dbReference>
<evidence type="ECO:0000256" key="1">
    <source>
        <dbReference type="SAM" id="MobiDB-lite"/>
    </source>
</evidence>
<name>A0A6V7VIV5_MELEN</name>
<accession>A0A6V7VIV5</accession>
<dbReference type="OrthoDB" id="5845946at2759"/>
<feature type="compositionally biased region" description="Basic residues" evidence="1">
    <location>
        <begin position="130"/>
        <end position="149"/>
    </location>
</feature>
<evidence type="ECO:0000256" key="2">
    <source>
        <dbReference type="SAM" id="SignalP"/>
    </source>
</evidence>
<protein>
    <submittedName>
        <fullName evidence="3">Uncharacterized protein</fullName>
    </submittedName>
</protein>
<feature type="signal peptide" evidence="2">
    <location>
        <begin position="1"/>
        <end position="21"/>
    </location>
</feature>
<dbReference type="EMBL" id="CAJEWN010000244">
    <property type="protein sequence ID" value="CAD2174896.1"/>
    <property type="molecule type" value="Genomic_DNA"/>
</dbReference>
<gene>
    <name evidence="3" type="ORF">MENT_LOCUS26593</name>
</gene>
<evidence type="ECO:0000313" key="4">
    <source>
        <dbReference type="Proteomes" id="UP000580250"/>
    </source>
</evidence>
<keyword evidence="2" id="KW-0732">Signal</keyword>